<keyword evidence="1" id="KW-1133">Transmembrane helix</keyword>
<evidence type="ECO:0000313" key="2">
    <source>
        <dbReference type="EMBL" id="CAI9267834.1"/>
    </source>
</evidence>
<keyword evidence="1" id="KW-0812">Transmembrane</keyword>
<organism evidence="2 3">
    <name type="scientific">Lactuca saligna</name>
    <name type="common">Willowleaf lettuce</name>
    <dbReference type="NCBI Taxonomy" id="75948"/>
    <lineage>
        <taxon>Eukaryota</taxon>
        <taxon>Viridiplantae</taxon>
        <taxon>Streptophyta</taxon>
        <taxon>Embryophyta</taxon>
        <taxon>Tracheophyta</taxon>
        <taxon>Spermatophyta</taxon>
        <taxon>Magnoliopsida</taxon>
        <taxon>eudicotyledons</taxon>
        <taxon>Gunneridae</taxon>
        <taxon>Pentapetalae</taxon>
        <taxon>asterids</taxon>
        <taxon>campanulids</taxon>
        <taxon>Asterales</taxon>
        <taxon>Asteraceae</taxon>
        <taxon>Cichorioideae</taxon>
        <taxon>Cichorieae</taxon>
        <taxon>Lactucinae</taxon>
        <taxon>Lactuca</taxon>
    </lineage>
</organism>
<dbReference type="Proteomes" id="UP001177003">
    <property type="component" value="Chromosome 1"/>
</dbReference>
<dbReference type="AlphaFoldDB" id="A0AA35VFL3"/>
<proteinExistence type="predicted"/>
<keyword evidence="1" id="KW-0472">Membrane</keyword>
<feature type="transmembrane region" description="Helical" evidence="1">
    <location>
        <begin position="20"/>
        <end position="45"/>
    </location>
</feature>
<accession>A0AA35VFL3</accession>
<reference evidence="2" key="1">
    <citation type="submission" date="2023-04" db="EMBL/GenBank/DDBJ databases">
        <authorList>
            <person name="Vijverberg K."/>
            <person name="Xiong W."/>
            <person name="Schranz E."/>
        </authorList>
    </citation>
    <scope>NUCLEOTIDE SEQUENCE</scope>
</reference>
<sequence length="98" mass="11190">MFKQDTHLPDLLSSTFSLEISLILISFLSLLGILGLNLFFILIYMDVQLSEASQQPNKDVTQRLKKLMVGLQSEFIGHESAIGMWTIVVEDDGDWWRC</sequence>
<dbReference type="EMBL" id="OX465077">
    <property type="protein sequence ID" value="CAI9267834.1"/>
    <property type="molecule type" value="Genomic_DNA"/>
</dbReference>
<gene>
    <name evidence="2" type="ORF">LSALG_LOCUS8292</name>
</gene>
<evidence type="ECO:0000313" key="3">
    <source>
        <dbReference type="Proteomes" id="UP001177003"/>
    </source>
</evidence>
<protein>
    <submittedName>
        <fullName evidence="2">Uncharacterized protein</fullName>
    </submittedName>
</protein>
<keyword evidence="3" id="KW-1185">Reference proteome</keyword>
<name>A0AA35VFL3_LACSI</name>
<evidence type="ECO:0000256" key="1">
    <source>
        <dbReference type="SAM" id="Phobius"/>
    </source>
</evidence>